<accession>A0AAD7PIP8</accession>
<evidence type="ECO:0000256" key="1">
    <source>
        <dbReference type="ARBA" id="ARBA00022527"/>
    </source>
</evidence>
<dbReference type="PANTHER" id="PTHR27002">
    <property type="entry name" value="RECEPTOR-LIKE SERINE/THREONINE-PROTEIN KINASE SD1-8"/>
    <property type="match status" value="1"/>
</dbReference>
<organism evidence="6 7">
    <name type="scientific">Quillaja saponaria</name>
    <name type="common">Soap bark tree</name>
    <dbReference type="NCBI Taxonomy" id="32244"/>
    <lineage>
        <taxon>Eukaryota</taxon>
        <taxon>Viridiplantae</taxon>
        <taxon>Streptophyta</taxon>
        <taxon>Embryophyta</taxon>
        <taxon>Tracheophyta</taxon>
        <taxon>Spermatophyta</taxon>
        <taxon>Magnoliopsida</taxon>
        <taxon>eudicotyledons</taxon>
        <taxon>Gunneridae</taxon>
        <taxon>Pentapetalae</taxon>
        <taxon>rosids</taxon>
        <taxon>fabids</taxon>
        <taxon>Fabales</taxon>
        <taxon>Quillajaceae</taxon>
        <taxon>Quillaja</taxon>
    </lineage>
</organism>
<sequence>MSPEYAVHGLFSAKSDLFSFGIILLQIESGWKMQTFMIWVVLFTWHGGYGNLGDTELMDPTVAVSCLMSKHILRSQVSYTCPRNAEDRPNMSDVVLMLSNEGAMLPTPKQPSLTA</sequence>
<keyword evidence="3" id="KW-0547">Nucleotide-binding</keyword>
<evidence type="ECO:0000313" key="7">
    <source>
        <dbReference type="Proteomes" id="UP001163823"/>
    </source>
</evidence>
<dbReference type="KEGG" id="qsa:O6P43_023060"/>
<dbReference type="InterPro" id="IPR011009">
    <property type="entry name" value="Kinase-like_dom_sf"/>
</dbReference>
<keyword evidence="5" id="KW-0067">ATP-binding</keyword>
<dbReference type="GO" id="GO:0004674">
    <property type="term" value="F:protein serine/threonine kinase activity"/>
    <property type="evidence" value="ECO:0007669"/>
    <property type="project" value="UniProtKB-KW"/>
</dbReference>
<proteinExistence type="predicted"/>
<dbReference type="Gene3D" id="1.10.510.10">
    <property type="entry name" value="Transferase(Phosphotransferase) domain 1"/>
    <property type="match status" value="1"/>
</dbReference>
<dbReference type="SUPFAM" id="SSF56112">
    <property type="entry name" value="Protein kinase-like (PK-like)"/>
    <property type="match status" value="1"/>
</dbReference>
<dbReference type="PANTHER" id="PTHR27002:SF1055">
    <property type="entry name" value="RECEPTOR-LIKE SERINE_THREONINE-PROTEIN KINASE"/>
    <property type="match status" value="1"/>
</dbReference>
<keyword evidence="1" id="KW-0723">Serine/threonine-protein kinase</keyword>
<comment type="caution">
    <text evidence="6">The sequence shown here is derived from an EMBL/GenBank/DDBJ whole genome shotgun (WGS) entry which is preliminary data.</text>
</comment>
<keyword evidence="7" id="KW-1185">Reference proteome</keyword>
<name>A0AAD7PIP8_QUISA</name>
<dbReference type="GO" id="GO:0005524">
    <property type="term" value="F:ATP binding"/>
    <property type="evidence" value="ECO:0007669"/>
    <property type="project" value="UniProtKB-KW"/>
</dbReference>
<gene>
    <name evidence="6" type="ORF">O6P43_023060</name>
</gene>
<evidence type="ECO:0000256" key="3">
    <source>
        <dbReference type="ARBA" id="ARBA00022741"/>
    </source>
</evidence>
<reference evidence="6" key="1">
    <citation type="journal article" date="2023" name="Science">
        <title>Elucidation of the pathway for biosynthesis of saponin adjuvants from the soapbark tree.</title>
        <authorList>
            <person name="Reed J."/>
            <person name="Orme A."/>
            <person name="El-Demerdash A."/>
            <person name="Owen C."/>
            <person name="Martin L.B.B."/>
            <person name="Misra R.C."/>
            <person name="Kikuchi S."/>
            <person name="Rejzek M."/>
            <person name="Martin A.C."/>
            <person name="Harkess A."/>
            <person name="Leebens-Mack J."/>
            <person name="Louveau T."/>
            <person name="Stephenson M.J."/>
            <person name="Osbourn A."/>
        </authorList>
    </citation>
    <scope>NUCLEOTIDE SEQUENCE</scope>
    <source>
        <strain evidence="6">S10</strain>
    </source>
</reference>
<dbReference type="GO" id="GO:0005886">
    <property type="term" value="C:plasma membrane"/>
    <property type="evidence" value="ECO:0007669"/>
    <property type="project" value="TreeGrafter"/>
</dbReference>
<protein>
    <submittedName>
        <fullName evidence="6">Protein kinase</fullName>
    </submittedName>
</protein>
<keyword evidence="4 6" id="KW-0418">Kinase</keyword>
<dbReference type="AlphaFoldDB" id="A0AAD7PIP8"/>
<evidence type="ECO:0000256" key="4">
    <source>
        <dbReference type="ARBA" id="ARBA00022777"/>
    </source>
</evidence>
<dbReference type="Proteomes" id="UP001163823">
    <property type="component" value="Chromosome 9"/>
</dbReference>
<keyword evidence="2" id="KW-0808">Transferase</keyword>
<evidence type="ECO:0000256" key="5">
    <source>
        <dbReference type="ARBA" id="ARBA00022840"/>
    </source>
</evidence>
<evidence type="ECO:0000313" key="6">
    <source>
        <dbReference type="EMBL" id="KAJ7956652.1"/>
    </source>
</evidence>
<dbReference type="EMBL" id="JARAOO010000009">
    <property type="protein sequence ID" value="KAJ7956652.1"/>
    <property type="molecule type" value="Genomic_DNA"/>
</dbReference>
<evidence type="ECO:0000256" key="2">
    <source>
        <dbReference type="ARBA" id="ARBA00022679"/>
    </source>
</evidence>